<dbReference type="GO" id="GO:0006508">
    <property type="term" value="P:proteolysis"/>
    <property type="evidence" value="ECO:0007669"/>
    <property type="project" value="UniProtKB-KW"/>
</dbReference>
<accession>A0A3D5QAP2</accession>
<dbReference type="SUPFAM" id="SSF52540">
    <property type="entry name" value="P-loop containing nucleoside triphosphate hydrolases"/>
    <property type="match status" value="1"/>
</dbReference>
<gene>
    <name evidence="3" type="ORF">DHM44_03885</name>
</gene>
<dbReference type="InterPro" id="IPR050130">
    <property type="entry name" value="ClpA_ClpB"/>
</dbReference>
<evidence type="ECO:0000313" key="3">
    <source>
        <dbReference type="EMBL" id="HCW92803.1"/>
    </source>
</evidence>
<dbReference type="InterPro" id="IPR027417">
    <property type="entry name" value="P-loop_NTPase"/>
</dbReference>
<keyword evidence="3" id="KW-0645">Protease</keyword>
<comment type="caution">
    <text evidence="3">The sequence shown here is derived from an EMBL/GenBank/DDBJ whole genome shotgun (WGS) entry which is preliminary data.</text>
</comment>
<dbReference type="PANTHER" id="PTHR11638:SF18">
    <property type="entry name" value="HEAT SHOCK PROTEIN 104"/>
    <property type="match status" value="1"/>
</dbReference>
<protein>
    <submittedName>
        <fullName evidence="3">ATP-dependent Clp protease ATP-binding protein ClpC</fullName>
    </submittedName>
</protein>
<dbReference type="CDD" id="cd00009">
    <property type="entry name" value="AAA"/>
    <property type="match status" value="1"/>
</dbReference>
<keyword evidence="3" id="KW-0378">Hydrolase</keyword>
<feature type="non-terminal residue" evidence="3">
    <location>
        <position position="85"/>
    </location>
</feature>
<dbReference type="Gene3D" id="3.40.50.300">
    <property type="entry name" value="P-loop containing nucleotide triphosphate hydrolases"/>
    <property type="match status" value="1"/>
</dbReference>
<reference evidence="3 4" key="1">
    <citation type="journal article" date="2018" name="Nat. Biotechnol.">
        <title>A standardized bacterial taxonomy based on genome phylogeny substantially revises the tree of life.</title>
        <authorList>
            <person name="Parks D.H."/>
            <person name="Chuvochina M."/>
            <person name="Waite D.W."/>
            <person name="Rinke C."/>
            <person name="Skarshewski A."/>
            <person name="Chaumeil P.A."/>
            <person name="Hugenholtz P."/>
        </authorList>
    </citation>
    <scope>NUCLEOTIDE SEQUENCE [LARGE SCALE GENOMIC DNA]</scope>
    <source>
        <strain evidence="3">UBA8672</strain>
    </source>
</reference>
<evidence type="ECO:0000256" key="1">
    <source>
        <dbReference type="ARBA" id="ARBA00022741"/>
    </source>
</evidence>
<dbReference type="PANTHER" id="PTHR11638">
    <property type="entry name" value="ATP-DEPENDENT CLP PROTEASE"/>
    <property type="match status" value="1"/>
</dbReference>
<organism evidence="3 4">
    <name type="scientific">Flexistipes sinusarabici</name>
    <dbReference type="NCBI Taxonomy" id="2352"/>
    <lineage>
        <taxon>Bacteria</taxon>
        <taxon>Pseudomonadati</taxon>
        <taxon>Deferribacterota</taxon>
        <taxon>Deferribacteres</taxon>
        <taxon>Deferribacterales</taxon>
        <taxon>Flexistipitaceae</taxon>
        <taxon>Flexistipes</taxon>
    </lineage>
</organism>
<dbReference type="EMBL" id="DPPF01000080">
    <property type="protein sequence ID" value="HCW92803.1"/>
    <property type="molecule type" value="Genomic_DNA"/>
</dbReference>
<dbReference type="GO" id="GO:0016887">
    <property type="term" value="F:ATP hydrolysis activity"/>
    <property type="evidence" value="ECO:0007669"/>
    <property type="project" value="TreeGrafter"/>
</dbReference>
<keyword evidence="2 3" id="KW-0067">ATP-binding</keyword>
<evidence type="ECO:0000256" key="2">
    <source>
        <dbReference type="ARBA" id="ARBA00022840"/>
    </source>
</evidence>
<dbReference type="GO" id="GO:0008233">
    <property type="term" value="F:peptidase activity"/>
    <property type="evidence" value="ECO:0007669"/>
    <property type="project" value="UniProtKB-KW"/>
</dbReference>
<dbReference type="Proteomes" id="UP000262325">
    <property type="component" value="Unassembled WGS sequence"/>
</dbReference>
<sequence length="85" mass="9321">LSKEENTSTKVATPTLDEFGKDLTILASQYQLDPVIGRNKEIDRLIQILCRRIKNNAVLLGEPGVGKTAIVEGLAQRMVSDSIPE</sequence>
<dbReference type="GO" id="GO:0005737">
    <property type="term" value="C:cytoplasm"/>
    <property type="evidence" value="ECO:0007669"/>
    <property type="project" value="TreeGrafter"/>
</dbReference>
<name>A0A3D5QAP2_FLESI</name>
<dbReference type="GO" id="GO:0005524">
    <property type="term" value="F:ATP binding"/>
    <property type="evidence" value="ECO:0007669"/>
    <property type="project" value="UniProtKB-KW"/>
</dbReference>
<keyword evidence="1" id="KW-0547">Nucleotide-binding</keyword>
<dbReference type="GO" id="GO:0034605">
    <property type="term" value="P:cellular response to heat"/>
    <property type="evidence" value="ECO:0007669"/>
    <property type="project" value="TreeGrafter"/>
</dbReference>
<dbReference type="AlphaFoldDB" id="A0A3D5QAP2"/>
<evidence type="ECO:0000313" key="4">
    <source>
        <dbReference type="Proteomes" id="UP000262325"/>
    </source>
</evidence>
<feature type="non-terminal residue" evidence="3">
    <location>
        <position position="1"/>
    </location>
</feature>
<proteinExistence type="predicted"/>